<name>A0ABW1NB41_9ACTN</name>
<evidence type="ECO:0008006" key="5">
    <source>
        <dbReference type="Google" id="ProtNLM"/>
    </source>
</evidence>
<evidence type="ECO:0000256" key="2">
    <source>
        <dbReference type="SAM" id="Phobius"/>
    </source>
</evidence>
<feature type="region of interest" description="Disordered" evidence="1">
    <location>
        <begin position="1"/>
        <end position="37"/>
    </location>
</feature>
<reference evidence="4" key="1">
    <citation type="journal article" date="2019" name="Int. J. Syst. Evol. Microbiol.">
        <title>The Global Catalogue of Microorganisms (GCM) 10K type strain sequencing project: providing services to taxonomists for standard genome sequencing and annotation.</title>
        <authorList>
            <consortium name="The Broad Institute Genomics Platform"/>
            <consortium name="The Broad Institute Genome Sequencing Center for Infectious Disease"/>
            <person name="Wu L."/>
            <person name="Ma J."/>
        </authorList>
    </citation>
    <scope>NUCLEOTIDE SEQUENCE [LARGE SCALE GENOMIC DNA]</scope>
    <source>
        <strain evidence="4">JCM 30346</strain>
    </source>
</reference>
<keyword evidence="2" id="KW-0472">Membrane</keyword>
<sequence>MARRAAPQAPPAGRAVQAPPPTGPAVQGPPPPGAPAAARVTGWRKALGVAVGLALVAAAVWMQPLILTPDRLNDPLTASGGMHDELTTPRFTARLERVEFARTVRVKKQYSTEDAPTDQVFMIAKVGATTPNRPVRLSARLLTADGRLFDATERVPETAGLASKWVQPGWWRSGLFFFEVPPKDVAGARVIVSEEPSPLFGDQFMAEASFDTGMDEAAARRTVAGAKDVYEVNG</sequence>
<comment type="caution">
    <text evidence="3">The sequence shown here is derived from an EMBL/GenBank/DDBJ whole genome shotgun (WGS) entry which is preliminary data.</text>
</comment>
<keyword evidence="2" id="KW-0812">Transmembrane</keyword>
<evidence type="ECO:0000313" key="3">
    <source>
        <dbReference type="EMBL" id="MFC6080183.1"/>
    </source>
</evidence>
<keyword evidence="2" id="KW-1133">Transmembrane helix</keyword>
<dbReference type="RefSeq" id="WP_380746961.1">
    <property type="nucleotide sequence ID" value="NZ_JBHSRF010000003.1"/>
</dbReference>
<dbReference type="EMBL" id="JBHSRF010000003">
    <property type="protein sequence ID" value="MFC6080183.1"/>
    <property type="molecule type" value="Genomic_DNA"/>
</dbReference>
<feature type="compositionally biased region" description="Low complexity" evidence="1">
    <location>
        <begin position="1"/>
        <end position="17"/>
    </location>
</feature>
<feature type="transmembrane region" description="Helical" evidence="2">
    <location>
        <begin position="46"/>
        <end position="67"/>
    </location>
</feature>
<gene>
    <name evidence="3" type="ORF">ACFP1K_03365</name>
</gene>
<dbReference type="Proteomes" id="UP001596137">
    <property type="component" value="Unassembled WGS sequence"/>
</dbReference>
<feature type="compositionally biased region" description="Pro residues" evidence="1">
    <location>
        <begin position="18"/>
        <end position="34"/>
    </location>
</feature>
<keyword evidence="4" id="KW-1185">Reference proteome</keyword>
<evidence type="ECO:0000256" key="1">
    <source>
        <dbReference type="SAM" id="MobiDB-lite"/>
    </source>
</evidence>
<evidence type="ECO:0000313" key="4">
    <source>
        <dbReference type="Proteomes" id="UP001596137"/>
    </source>
</evidence>
<accession>A0ABW1NB41</accession>
<proteinExistence type="predicted"/>
<organism evidence="3 4">
    <name type="scientific">Sphaerisporangium aureirubrum</name>
    <dbReference type="NCBI Taxonomy" id="1544736"/>
    <lineage>
        <taxon>Bacteria</taxon>
        <taxon>Bacillati</taxon>
        <taxon>Actinomycetota</taxon>
        <taxon>Actinomycetes</taxon>
        <taxon>Streptosporangiales</taxon>
        <taxon>Streptosporangiaceae</taxon>
        <taxon>Sphaerisporangium</taxon>
    </lineage>
</organism>
<protein>
    <recommendedName>
        <fullName evidence="5">DUF4352 domain-containing protein</fullName>
    </recommendedName>
</protein>